<dbReference type="RefSeq" id="WP_307021996.1">
    <property type="nucleotide sequence ID" value="NZ_JAUSUI010000008.1"/>
</dbReference>
<sequence>MVDIRKLAQLAEAIPADLGGGSTLDKLYVMAGLAARLDLSTYVEIGVYRGRSLLPLAWSFAARGGHSYGIDPYARTASRQADMPSAIAEEVSAFIESTDYDALHGDLLRQRDAMQLGGSCELLRETSTRAVEILRARGVRAGMVHIDGNHDRHQVLADVEAYLTLMDEGSVMVVDDIDWPSVGDGFAHAREKLTPLFETATYAVLIRSNDAAHVRNLAAFCDSLERHALRFLAPGPAPKVSVPIITYNHERFIGQAIESVLAQQTDFEVEIVIAEDCSTDGTLAVCRAYRDRYPDRIHLIERPVNVRTSTNYLETYRDCRGEYVALLEGDDFWIDPHKLRKQVAFLDTHPDYAICFHNVLLSGDDGTPGQPLFTTLPETTTAADLCRGDYIATASCMMRNHLVEIPAWMYTLLACDWPFDILNAERGKIGYIDEPMAVYRRHAGAVWSSLSMREQLITSMRLGLLLDRRFGFRYRDSFTYFLDAVRKAFTVELDREIRNAPGPMTALPPPPPAKQRRRGRVSTARKALQQRWRQWLSPVDKTVRAGETSPVEKAVRAEEAGATPSEVLDLLILDDAYPHPQSSFRREEFDTYLALFERARAFSTGSAFSFFKDKRSIEELIAEHGEGAPLLRGMVRPMAELPPHLRARCGFTVFANNSWVNLDYFEANAIPFVFTLYPGGGFLLRDPTSDWRLRRIFSSPMFRKVIVTQKITLDYLVDNGFCPRERIEFIYGVVTPATNLDAPSPLPRYGEGKPRLDICFTAHKYTPDGRDKGFDIFLDVARALAARFDDCHFHVVGGFGPEDRPLNGLDGRITFYGNREPDWLRDFYRDKDLILLCNVPFLLLPGAFDGFPTACGSDAMLSEVALFCTDPLHLNGAFEDGRDLVLVPHDTAAIVEKLSWYRANPSALRALARSGRTKAARVYSFEAQLAPRLALLQRQIIGEELPADRAVEQA</sequence>
<reference evidence="2 3" key="1">
    <citation type="submission" date="2023-07" db="EMBL/GenBank/DDBJ databases">
        <title>Genomic Encyclopedia of Type Strains, Phase IV (KMG-IV): sequencing the most valuable type-strain genomes for metagenomic binning, comparative biology and taxonomic classification.</title>
        <authorList>
            <person name="Goeker M."/>
        </authorList>
    </citation>
    <scope>NUCLEOTIDE SEQUENCE [LARGE SCALE GENOMIC DNA]</scope>
    <source>
        <strain evidence="2 3">DSM 2457</strain>
    </source>
</reference>
<dbReference type="Gene3D" id="3.40.50.150">
    <property type="entry name" value="Vaccinia Virus protein VP39"/>
    <property type="match status" value="1"/>
</dbReference>
<dbReference type="Proteomes" id="UP001224682">
    <property type="component" value="Unassembled WGS sequence"/>
</dbReference>
<dbReference type="InterPro" id="IPR001173">
    <property type="entry name" value="Glyco_trans_2-like"/>
</dbReference>
<dbReference type="SUPFAM" id="SSF53335">
    <property type="entry name" value="S-adenosyl-L-methionine-dependent methyltransferases"/>
    <property type="match status" value="1"/>
</dbReference>
<dbReference type="Gene3D" id="3.40.50.2000">
    <property type="entry name" value="Glycogen Phosphorylase B"/>
    <property type="match status" value="1"/>
</dbReference>
<dbReference type="Pfam" id="PF00535">
    <property type="entry name" value="Glycos_transf_2"/>
    <property type="match status" value="1"/>
</dbReference>
<comment type="caution">
    <text evidence="2">The sequence shown here is derived from an EMBL/GenBank/DDBJ whole genome shotgun (WGS) entry which is preliminary data.</text>
</comment>
<dbReference type="Gene3D" id="3.90.550.10">
    <property type="entry name" value="Spore Coat Polysaccharide Biosynthesis Protein SpsA, Chain A"/>
    <property type="match status" value="1"/>
</dbReference>
<keyword evidence="3" id="KW-1185">Reference proteome</keyword>
<feature type="domain" description="Glycosyltransferase 2-like" evidence="1">
    <location>
        <begin position="241"/>
        <end position="398"/>
    </location>
</feature>
<name>A0ABU0BFM3_9HYPH</name>
<gene>
    <name evidence="2" type="ORF">J2S75_003678</name>
</gene>
<evidence type="ECO:0000313" key="3">
    <source>
        <dbReference type="Proteomes" id="UP001224682"/>
    </source>
</evidence>
<proteinExistence type="predicted"/>
<dbReference type="PANTHER" id="PTHR22916">
    <property type="entry name" value="GLYCOSYLTRANSFERASE"/>
    <property type="match status" value="1"/>
</dbReference>
<evidence type="ECO:0000313" key="2">
    <source>
        <dbReference type="EMBL" id="MDQ0304633.1"/>
    </source>
</evidence>
<dbReference type="InterPro" id="IPR029044">
    <property type="entry name" value="Nucleotide-diphossugar_trans"/>
</dbReference>
<dbReference type="SUPFAM" id="SSF53756">
    <property type="entry name" value="UDP-Glycosyltransferase/glycogen phosphorylase"/>
    <property type="match status" value="1"/>
</dbReference>
<dbReference type="InterPro" id="IPR029063">
    <property type="entry name" value="SAM-dependent_MTases_sf"/>
</dbReference>
<protein>
    <submittedName>
        <fullName evidence="2">Glycosyltransferase involved in cell wall biosynthesis/predicted O-methyltransferase YrrM</fullName>
    </submittedName>
</protein>
<dbReference type="SUPFAM" id="SSF53448">
    <property type="entry name" value="Nucleotide-diphospho-sugar transferases"/>
    <property type="match status" value="1"/>
</dbReference>
<evidence type="ECO:0000259" key="1">
    <source>
        <dbReference type="Pfam" id="PF00535"/>
    </source>
</evidence>
<accession>A0ABU0BFM3</accession>
<dbReference type="EMBL" id="JAUSUI010000008">
    <property type="protein sequence ID" value="MDQ0304633.1"/>
    <property type="molecule type" value="Genomic_DNA"/>
</dbReference>
<organism evidence="2 3">
    <name type="scientific">Ancylobacter polymorphus</name>
    <dbReference type="NCBI Taxonomy" id="223390"/>
    <lineage>
        <taxon>Bacteria</taxon>
        <taxon>Pseudomonadati</taxon>
        <taxon>Pseudomonadota</taxon>
        <taxon>Alphaproteobacteria</taxon>
        <taxon>Hyphomicrobiales</taxon>
        <taxon>Xanthobacteraceae</taxon>
        <taxon>Ancylobacter</taxon>
    </lineage>
</organism>
<dbReference type="Pfam" id="PF13578">
    <property type="entry name" value="Methyltransf_24"/>
    <property type="match status" value="1"/>
</dbReference>
<dbReference type="PANTHER" id="PTHR22916:SF3">
    <property type="entry name" value="UDP-GLCNAC:BETAGAL BETA-1,3-N-ACETYLGLUCOSAMINYLTRANSFERASE-LIKE PROTEIN 1"/>
    <property type="match status" value="1"/>
</dbReference>
<dbReference type="CDD" id="cd03801">
    <property type="entry name" value="GT4_PimA-like"/>
    <property type="match status" value="1"/>
</dbReference>
<dbReference type="Pfam" id="PF13692">
    <property type="entry name" value="Glyco_trans_1_4"/>
    <property type="match status" value="1"/>
</dbReference>